<reference evidence="3" key="1">
    <citation type="journal article" date="2013" name="Science">
        <title>The Amborella genome and the evolution of flowering plants.</title>
        <authorList>
            <consortium name="Amborella Genome Project"/>
        </authorList>
    </citation>
    <scope>NUCLEOTIDE SEQUENCE [LARGE SCALE GENOMIC DNA]</scope>
</reference>
<dbReference type="Gramene" id="ERM95309">
    <property type="protein sequence ID" value="ERM95309"/>
    <property type="gene ID" value="AMTR_s00008p00128050"/>
</dbReference>
<protein>
    <submittedName>
        <fullName evidence="2">Uncharacterized protein</fullName>
    </submittedName>
</protein>
<proteinExistence type="predicted"/>
<dbReference type="HOGENOM" id="CLU_2641408_0_0_1"/>
<accession>W1NJB3</accession>
<organism evidence="2 3">
    <name type="scientific">Amborella trichopoda</name>
    <dbReference type="NCBI Taxonomy" id="13333"/>
    <lineage>
        <taxon>Eukaryota</taxon>
        <taxon>Viridiplantae</taxon>
        <taxon>Streptophyta</taxon>
        <taxon>Embryophyta</taxon>
        <taxon>Tracheophyta</taxon>
        <taxon>Spermatophyta</taxon>
        <taxon>Magnoliopsida</taxon>
        <taxon>Amborellales</taxon>
        <taxon>Amborellaceae</taxon>
        <taxon>Amborella</taxon>
    </lineage>
</organism>
<dbReference type="AlphaFoldDB" id="W1NJB3"/>
<feature type="region of interest" description="Disordered" evidence="1">
    <location>
        <begin position="48"/>
        <end position="77"/>
    </location>
</feature>
<evidence type="ECO:0000313" key="2">
    <source>
        <dbReference type="EMBL" id="ERM95309.1"/>
    </source>
</evidence>
<gene>
    <name evidence="2" type="ORF">AMTR_s00008p00128050</name>
</gene>
<dbReference type="EMBL" id="KI397486">
    <property type="protein sequence ID" value="ERM95309.1"/>
    <property type="molecule type" value="Genomic_DNA"/>
</dbReference>
<keyword evidence="3" id="KW-1185">Reference proteome</keyword>
<evidence type="ECO:0000313" key="3">
    <source>
        <dbReference type="Proteomes" id="UP000017836"/>
    </source>
</evidence>
<dbReference type="Proteomes" id="UP000017836">
    <property type="component" value="Unassembled WGS sequence"/>
</dbReference>
<name>W1NJB3_AMBTC</name>
<evidence type="ECO:0000256" key="1">
    <source>
        <dbReference type="SAM" id="MobiDB-lite"/>
    </source>
</evidence>
<sequence>MVADEAHKPQSKPQGIICLRAMLAQKEAELRARNAELEALRIVRASTTSMNVSRQQCSNQSTGNHLANNSVMRQVVT</sequence>